<protein>
    <submittedName>
        <fullName evidence="3">Uncharacterized protein</fullName>
    </submittedName>
</protein>
<name>A0AAN6Y6R8_9PEZI</name>
<reference evidence="3" key="1">
    <citation type="journal article" date="2023" name="Mol. Phylogenet. Evol.">
        <title>Genome-scale phylogeny and comparative genomics of the fungal order Sordariales.</title>
        <authorList>
            <person name="Hensen N."/>
            <person name="Bonometti L."/>
            <person name="Westerberg I."/>
            <person name="Brannstrom I.O."/>
            <person name="Guillou S."/>
            <person name="Cros-Aarteil S."/>
            <person name="Calhoun S."/>
            <person name="Haridas S."/>
            <person name="Kuo A."/>
            <person name="Mondo S."/>
            <person name="Pangilinan J."/>
            <person name="Riley R."/>
            <person name="LaButti K."/>
            <person name="Andreopoulos B."/>
            <person name="Lipzen A."/>
            <person name="Chen C."/>
            <person name="Yan M."/>
            <person name="Daum C."/>
            <person name="Ng V."/>
            <person name="Clum A."/>
            <person name="Steindorff A."/>
            <person name="Ohm R.A."/>
            <person name="Martin F."/>
            <person name="Silar P."/>
            <person name="Natvig D.O."/>
            <person name="Lalanne C."/>
            <person name="Gautier V."/>
            <person name="Ament-Velasquez S.L."/>
            <person name="Kruys A."/>
            <person name="Hutchinson M.I."/>
            <person name="Powell A.J."/>
            <person name="Barry K."/>
            <person name="Miller A.N."/>
            <person name="Grigoriev I.V."/>
            <person name="Debuchy R."/>
            <person name="Gladieux P."/>
            <person name="Hiltunen Thoren M."/>
            <person name="Johannesson H."/>
        </authorList>
    </citation>
    <scope>NUCLEOTIDE SEQUENCE</scope>
    <source>
        <strain evidence="3">PSN293</strain>
    </source>
</reference>
<feature type="region of interest" description="Disordered" evidence="1">
    <location>
        <begin position="177"/>
        <end position="199"/>
    </location>
</feature>
<proteinExistence type="predicted"/>
<reference evidence="3" key="2">
    <citation type="submission" date="2023-05" db="EMBL/GenBank/DDBJ databases">
        <authorList>
            <consortium name="Lawrence Berkeley National Laboratory"/>
            <person name="Steindorff A."/>
            <person name="Hensen N."/>
            <person name="Bonometti L."/>
            <person name="Westerberg I."/>
            <person name="Brannstrom I.O."/>
            <person name="Guillou S."/>
            <person name="Cros-Aarteil S."/>
            <person name="Calhoun S."/>
            <person name="Haridas S."/>
            <person name="Kuo A."/>
            <person name="Mondo S."/>
            <person name="Pangilinan J."/>
            <person name="Riley R."/>
            <person name="Labutti K."/>
            <person name="Andreopoulos B."/>
            <person name="Lipzen A."/>
            <person name="Chen C."/>
            <person name="Yanf M."/>
            <person name="Daum C."/>
            <person name="Ng V."/>
            <person name="Clum A."/>
            <person name="Ohm R."/>
            <person name="Martin F."/>
            <person name="Silar P."/>
            <person name="Natvig D."/>
            <person name="Lalanne C."/>
            <person name="Gautier V."/>
            <person name="Ament-Velasquez S.L."/>
            <person name="Kruys A."/>
            <person name="Hutchinson M.I."/>
            <person name="Powell A.J."/>
            <person name="Barry K."/>
            <person name="Miller A.N."/>
            <person name="Grigoriev I.V."/>
            <person name="Debuchy R."/>
            <person name="Gladieux P."/>
            <person name="Thoren M.H."/>
            <person name="Johannesson H."/>
        </authorList>
    </citation>
    <scope>NUCLEOTIDE SEQUENCE</scope>
    <source>
        <strain evidence="3">PSN293</strain>
    </source>
</reference>
<keyword evidence="2" id="KW-0732">Signal</keyword>
<feature type="chain" id="PRO_5042895601" evidence="2">
    <location>
        <begin position="18"/>
        <end position="199"/>
    </location>
</feature>
<accession>A0AAN6Y6R8</accession>
<evidence type="ECO:0000313" key="4">
    <source>
        <dbReference type="Proteomes" id="UP001301769"/>
    </source>
</evidence>
<feature type="region of interest" description="Disordered" evidence="1">
    <location>
        <begin position="97"/>
        <end position="132"/>
    </location>
</feature>
<dbReference type="Proteomes" id="UP001301769">
    <property type="component" value="Unassembled WGS sequence"/>
</dbReference>
<evidence type="ECO:0000313" key="3">
    <source>
        <dbReference type="EMBL" id="KAK4213694.1"/>
    </source>
</evidence>
<organism evidence="3 4">
    <name type="scientific">Rhypophila decipiens</name>
    <dbReference type="NCBI Taxonomy" id="261697"/>
    <lineage>
        <taxon>Eukaryota</taxon>
        <taxon>Fungi</taxon>
        <taxon>Dikarya</taxon>
        <taxon>Ascomycota</taxon>
        <taxon>Pezizomycotina</taxon>
        <taxon>Sordariomycetes</taxon>
        <taxon>Sordariomycetidae</taxon>
        <taxon>Sordariales</taxon>
        <taxon>Naviculisporaceae</taxon>
        <taxon>Rhypophila</taxon>
    </lineage>
</organism>
<evidence type="ECO:0000256" key="2">
    <source>
        <dbReference type="SAM" id="SignalP"/>
    </source>
</evidence>
<sequence>MRFQLLSTMALVALAAALPLNINLGAYSPALVVGDGAISFEGGEGAEGLVDALQGAAVNEAAGRVQVPVAAPAEPPATPQVQAAQVAAAPVTETPILTEPAGFPEPGAPKAKELDPRISATSSTTGKAPKAKRDIAGFDRALRYAEAALVKGPKVELGTGAHGAGIGIIVDNNPSRAPPAAPAAGAGGAERRNNGIVVG</sequence>
<evidence type="ECO:0000256" key="1">
    <source>
        <dbReference type="SAM" id="MobiDB-lite"/>
    </source>
</evidence>
<dbReference type="AlphaFoldDB" id="A0AAN6Y6R8"/>
<feature type="signal peptide" evidence="2">
    <location>
        <begin position="1"/>
        <end position="17"/>
    </location>
</feature>
<keyword evidence="4" id="KW-1185">Reference proteome</keyword>
<gene>
    <name evidence="3" type="ORF">QBC37DRAFT_169673</name>
</gene>
<dbReference type="EMBL" id="MU858105">
    <property type="protein sequence ID" value="KAK4213694.1"/>
    <property type="molecule type" value="Genomic_DNA"/>
</dbReference>
<comment type="caution">
    <text evidence="3">The sequence shown here is derived from an EMBL/GenBank/DDBJ whole genome shotgun (WGS) entry which is preliminary data.</text>
</comment>